<accession>A0A212RV42</accession>
<feature type="domain" description="Solute-binding protein family 3/N-terminal" evidence="6">
    <location>
        <begin position="36"/>
        <end position="263"/>
    </location>
</feature>
<organism evidence="7 8">
    <name type="scientific">Arboricoccus pini</name>
    <dbReference type="NCBI Taxonomy" id="1963835"/>
    <lineage>
        <taxon>Bacteria</taxon>
        <taxon>Pseudomonadati</taxon>
        <taxon>Pseudomonadota</taxon>
        <taxon>Alphaproteobacteria</taxon>
        <taxon>Geminicoccales</taxon>
        <taxon>Geminicoccaceae</taxon>
        <taxon>Arboricoccus</taxon>
    </lineage>
</organism>
<feature type="signal peptide" evidence="5">
    <location>
        <begin position="1"/>
        <end position="24"/>
    </location>
</feature>
<dbReference type="OrthoDB" id="7341446at2"/>
<protein>
    <submittedName>
        <fullName evidence="7">Amino acid ABC transporter substrate-binding protein, PAAT family</fullName>
    </submittedName>
</protein>
<evidence type="ECO:0000256" key="3">
    <source>
        <dbReference type="ARBA" id="ARBA00022729"/>
    </source>
</evidence>
<dbReference type="EMBL" id="FYEH01000015">
    <property type="protein sequence ID" value="SNB76510.1"/>
    <property type="molecule type" value="Genomic_DNA"/>
</dbReference>
<name>A0A212RV42_9PROT</name>
<dbReference type="GO" id="GO:0030313">
    <property type="term" value="C:cell envelope"/>
    <property type="evidence" value="ECO:0007669"/>
    <property type="project" value="UniProtKB-SubCell"/>
</dbReference>
<comment type="similarity">
    <text evidence="2 4">Belongs to the bacterial solute-binding protein 3 family.</text>
</comment>
<dbReference type="AlphaFoldDB" id="A0A212RV42"/>
<evidence type="ECO:0000256" key="2">
    <source>
        <dbReference type="ARBA" id="ARBA00010333"/>
    </source>
</evidence>
<dbReference type="InterPro" id="IPR018313">
    <property type="entry name" value="SBP_3_CS"/>
</dbReference>
<evidence type="ECO:0000256" key="4">
    <source>
        <dbReference type="RuleBase" id="RU003744"/>
    </source>
</evidence>
<dbReference type="Gene3D" id="3.40.190.10">
    <property type="entry name" value="Periplasmic binding protein-like II"/>
    <property type="match status" value="2"/>
</dbReference>
<dbReference type="Proteomes" id="UP000197065">
    <property type="component" value="Unassembled WGS sequence"/>
</dbReference>
<evidence type="ECO:0000259" key="6">
    <source>
        <dbReference type="SMART" id="SM00062"/>
    </source>
</evidence>
<dbReference type="PROSITE" id="PS01039">
    <property type="entry name" value="SBP_BACTERIAL_3"/>
    <property type="match status" value="1"/>
</dbReference>
<evidence type="ECO:0000256" key="5">
    <source>
        <dbReference type="SAM" id="SignalP"/>
    </source>
</evidence>
<dbReference type="CDD" id="cd01004">
    <property type="entry name" value="PBP2_MidA_like"/>
    <property type="match status" value="1"/>
</dbReference>
<proteinExistence type="inferred from homology"/>
<feature type="chain" id="PRO_5012262091" evidence="5">
    <location>
        <begin position="25"/>
        <end position="277"/>
    </location>
</feature>
<keyword evidence="8" id="KW-1185">Reference proteome</keyword>
<comment type="subcellular location">
    <subcellularLocation>
        <location evidence="1">Cell envelope</location>
    </subcellularLocation>
</comment>
<dbReference type="InterPro" id="IPR001638">
    <property type="entry name" value="Solute-binding_3/MltF_N"/>
</dbReference>
<dbReference type="RefSeq" id="WP_088562617.1">
    <property type="nucleotide sequence ID" value="NZ_FYEH01000015.1"/>
</dbReference>
<reference evidence="7 8" key="1">
    <citation type="submission" date="2017-06" db="EMBL/GenBank/DDBJ databases">
        <authorList>
            <person name="Kim H.J."/>
            <person name="Triplett B.A."/>
        </authorList>
    </citation>
    <scope>NUCLEOTIDE SEQUENCE [LARGE SCALE GENOMIC DNA]</scope>
    <source>
        <strain evidence="7 8">B29T1</strain>
    </source>
</reference>
<dbReference type="SMART" id="SM00062">
    <property type="entry name" value="PBPb"/>
    <property type="match status" value="1"/>
</dbReference>
<evidence type="ECO:0000256" key="1">
    <source>
        <dbReference type="ARBA" id="ARBA00004196"/>
    </source>
</evidence>
<dbReference type="PANTHER" id="PTHR35936">
    <property type="entry name" value="MEMBRANE-BOUND LYTIC MUREIN TRANSGLYCOSYLASE F"/>
    <property type="match status" value="1"/>
</dbReference>
<dbReference type="PANTHER" id="PTHR35936:SF17">
    <property type="entry name" value="ARGININE-BINDING EXTRACELLULAR PROTEIN ARTP"/>
    <property type="match status" value="1"/>
</dbReference>
<sequence>MNSRCRGWLAAALLVSLCPPVADAASLPAEIASSKTLRLALEPSYPPLEMRDTKTNELTGFDVELATAIASDLGLKIEWQTSAFEQLTPSLQSGRADMIMSGFYDIPKRRGMFDFVDYLKAGAQFYTLAASKELKTVSDLCGKTVTTTRGTSFPETIKALSDKSCAGKEPITVIVDTDLGQQLSNLKQGRADAAVQGLEAVPTIVAQDPGMYRPMGEPFSSTLMGMAFSKDNPGLRDAFQEGLKKVIADGRYDALIAKWKLDLSSYKEATVNLGPAP</sequence>
<evidence type="ECO:0000313" key="7">
    <source>
        <dbReference type="EMBL" id="SNB76510.1"/>
    </source>
</evidence>
<keyword evidence="3 5" id="KW-0732">Signal</keyword>
<dbReference type="Pfam" id="PF00497">
    <property type="entry name" value="SBP_bac_3"/>
    <property type="match status" value="1"/>
</dbReference>
<dbReference type="SUPFAM" id="SSF53850">
    <property type="entry name" value="Periplasmic binding protein-like II"/>
    <property type="match status" value="1"/>
</dbReference>
<gene>
    <name evidence="7" type="ORF">SAMN07250955_11529</name>
</gene>
<evidence type="ECO:0000313" key="8">
    <source>
        <dbReference type="Proteomes" id="UP000197065"/>
    </source>
</evidence>